<comment type="pathway">
    <text evidence="2 14">Porphyrin-containing compound metabolism; protoporphyrin-IX biosynthesis; protoporphyrin-IX from protoporphyrinogen-IX: step 1/1.</text>
</comment>
<evidence type="ECO:0000256" key="10">
    <source>
        <dbReference type="ARBA" id="ARBA00023002"/>
    </source>
</evidence>
<dbReference type="InterPro" id="IPR005265">
    <property type="entry name" value="HemJ-like"/>
</dbReference>
<evidence type="ECO:0000256" key="8">
    <source>
        <dbReference type="ARBA" id="ARBA00022723"/>
    </source>
</evidence>
<comment type="similarity">
    <text evidence="3 14">Belongs to the HemJ family.</text>
</comment>
<keyword evidence="5 14" id="KW-1003">Cell membrane</keyword>
<evidence type="ECO:0000256" key="9">
    <source>
        <dbReference type="ARBA" id="ARBA00022989"/>
    </source>
</evidence>
<keyword evidence="11 14" id="KW-0408">Iron</keyword>
<dbReference type="PANTHER" id="PTHR40255:SF1">
    <property type="entry name" value="PROTOPORPHYRINOGEN IX OXIDASE"/>
    <property type="match status" value="1"/>
</dbReference>
<comment type="caution">
    <text evidence="15">The sequence shown here is derived from an EMBL/GenBank/DDBJ whole genome shotgun (WGS) entry which is preliminary data.</text>
</comment>
<evidence type="ECO:0000256" key="6">
    <source>
        <dbReference type="ARBA" id="ARBA00022617"/>
    </source>
</evidence>
<name>A0ABS6WT48_9HYPH</name>
<protein>
    <recommendedName>
        <fullName evidence="4 14">Protoporphyrinogen IX oxidase</fullName>
        <shortName evidence="14">PPO</shortName>
        <ecNumber evidence="14">1.3.99.-</ecNumber>
    </recommendedName>
</protein>
<gene>
    <name evidence="15" type="primary">hemJ</name>
    <name evidence="15" type="ORF">KY465_17805</name>
</gene>
<proteinExistence type="inferred from homology"/>
<dbReference type="Pfam" id="PF03653">
    <property type="entry name" value="UPF0093"/>
    <property type="match status" value="1"/>
</dbReference>
<evidence type="ECO:0000256" key="5">
    <source>
        <dbReference type="ARBA" id="ARBA00022475"/>
    </source>
</evidence>
<sequence>MRATSAKEGRRAAARAAVWGAGTLLLAAAAIWLQPDWLYGWLKVIHIVALISWMVGLFYLPRLFVYHADCAPDSETARTLAVMEGRLLTVIMRPAMLVTWAAGLMLAWLGFGFAGGWLWAKIVLVVGLTGFHGYLARAAKRFASGEDAGTARQWRMRNEVPTILLILIVALVVLKPSL</sequence>
<feature type="transmembrane region" description="Helical" evidence="14">
    <location>
        <begin position="117"/>
        <end position="135"/>
    </location>
</feature>
<evidence type="ECO:0000313" key="15">
    <source>
        <dbReference type="EMBL" id="MBW3099139.1"/>
    </source>
</evidence>
<evidence type="ECO:0000256" key="3">
    <source>
        <dbReference type="ARBA" id="ARBA00006501"/>
    </source>
</evidence>
<feature type="transmembrane region" description="Helical" evidence="14">
    <location>
        <begin position="156"/>
        <end position="174"/>
    </location>
</feature>
<evidence type="ECO:0000256" key="12">
    <source>
        <dbReference type="ARBA" id="ARBA00023136"/>
    </source>
</evidence>
<evidence type="ECO:0000256" key="7">
    <source>
        <dbReference type="ARBA" id="ARBA00022692"/>
    </source>
</evidence>
<comment type="subcellular location">
    <subcellularLocation>
        <location evidence="1 14">Cell membrane</location>
        <topology evidence="1 14">Multi-pass membrane protein</topology>
    </subcellularLocation>
</comment>
<keyword evidence="6 14" id="KW-0349">Heme</keyword>
<feature type="binding site" description="axial binding residue" evidence="14">
    <location>
        <position position="46"/>
    </location>
    <ligand>
        <name>heme</name>
        <dbReference type="ChEBI" id="CHEBI:30413"/>
    </ligand>
    <ligandPart>
        <name>Fe</name>
        <dbReference type="ChEBI" id="CHEBI:18248"/>
    </ligandPart>
</feature>
<feature type="binding site" description="axial binding residue" evidence="14">
    <location>
        <position position="121"/>
    </location>
    <ligand>
        <name>heme</name>
        <dbReference type="ChEBI" id="CHEBI:30413"/>
    </ligand>
    <ligandPart>
        <name>Fe</name>
        <dbReference type="ChEBI" id="CHEBI:18248"/>
    </ligandPart>
</feature>
<comment type="catalytic activity">
    <reaction evidence="13 14">
        <text>protoporphyrinogen IX + 3 A = protoporphyrin IX + 3 AH2</text>
        <dbReference type="Rhea" id="RHEA:62000"/>
        <dbReference type="ChEBI" id="CHEBI:13193"/>
        <dbReference type="ChEBI" id="CHEBI:17499"/>
        <dbReference type="ChEBI" id="CHEBI:57306"/>
        <dbReference type="ChEBI" id="CHEBI:57307"/>
    </reaction>
</comment>
<feature type="transmembrane region" description="Helical" evidence="14">
    <location>
        <begin position="87"/>
        <end position="111"/>
    </location>
</feature>
<dbReference type="RefSeq" id="WP_219203464.1">
    <property type="nucleotide sequence ID" value="NZ_JAHWQX010000005.1"/>
</dbReference>
<dbReference type="Proteomes" id="UP001430804">
    <property type="component" value="Unassembled WGS sequence"/>
</dbReference>
<organism evidence="15 16">
    <name type="scientific">Pseudohoeflea coraliihabitans</name>
    <dbReference type="NCBI Taxonomy" id="2860393"/>
    <lineage>
        <taxon>Bacteria</taxon>
        <taxon>Pseudomonadati</taxon>
        <taxon>Pseudomonadota</taxon>
        <taxon>Alphaproteobacteria</taxon>
        <taxon>Hyphomicrobiales</taxon>
        <taxon>Rhizobiaceae</taxon>
        <taxon>Pseudohoeflea</taxon>
    </lineage>
</organism>
<comment type="cofactor">
    <cofactor evidence="14">
        <name>heme b</name>
        <dbReference type="ChEBI" id="CHEBI:60344"/>
    </cofactor>
    <text evidence="14">Binds 1 heme b (iron(II)-protoporphyrin IX) group per subunit.</text>
</comment>
<evidence type="ECO:0000256" key="2">
    <source>
        <dbReference type="ARBA" id="ARBA00005073"/>
    </source>
</evidence>
<keyword evidence="16" id="KW-1185">Reference proteome</keyword>
<keyword evidence="8 14" id="KW-0479">Metal-binding</keyword>
<evidence type="ECO:0000256" key="1">
    <source>
        <dbReference type="ARBA" id="ARBA00004651"/>
    </source>
</evidence>
<evidence type="ECO:0000256" key="13">
    <source>
        <dbReference type="ARBA" id="ARBA00048390"/>
    </source>
</evidence>
<keyword evidence="12 14" id="KW-0472">Membrane</keyword>
<evidence type="ECO:0000313" key="16">
    <source>
        <dbReference type="Proteomes" id="UP001430804"/>
    </source>
</evidence>
<keyword evidence="10 14" id="KW-0560">Oxidoreductase</keyword>
<dbReference type="EMBL" id="JAHWQX010000005">
    <property type="protein sequence ID" value="MBW3099139.1"/>
    <property type="molecule type" value="Genomic_DNA"/>
</dbReference>
<keyword evidence="7 14" id="KW-0812">Transmembrane</keyword>
<evidence type="ECO:0000256" key="14">
    <source>
        <dbReference type="HAMAP-Rule" id="MF_02239"/>
    </source>
</evidence>
<feature type="transmembrane region" description="Helical" evidence="14">
    <location>
        <begin position="39"/>
        <end position="60"/>
    </location>
</feature>
<dbReference type="NCBIfam" id="TIGR00701">
    <property type="entry name" value="protoporphyrinogen oxidase HemJ"/>
    <property type="match status" value="1"/>
</dbReference>
<reference evidence="15" key="1">
    <citation type="submission" date="2021-07" db="EMBL/GenBank/DDBJ databases">
        <title>Pseudohoeflea marina sp. nov. a polyhydroxyalcanoate-producing bacterium.</title>
        <authorList>
            <person name="Zheng W."/>
            <person name="Yu S."/>
            <person name="Huang Y."/>
        </authorList>
    </citation>
    <scope>NUCLEOTIDE SEQUENCE</scope>
    <source>
        <strain evidence="15">DP4N28-3</strain>
    </source>
</reference>
<dbReference type="HAMAP" id="MF_02239">
    <property type="entry name" value="HemJ"/>
    <property type="match status" value="1"/>
</dbReference>
<keyword evidence="9 14" id="KW-1133">Transmembrane helix</keyword>
<evidence type="ECO:0000256" key="4">
    <source>
        <dbReference type="ARBA" id="ARBA00017504"/>
    </source>
</evidence>
<dbReference type="PANTHER" id="PTHR40255">
    <property type="entry name" value="UPF0093 MEMBRANE PROTEIN SLR1790"/>
    <property type="match status" value="1"/>
</dbReference>
<accession>A0ABS6WT48</accession>
<comment type="function">
    <text evidence="14">Catalyzes the oxidation of protoporphyrinogen IX to protoporphyrin IX.</text>
</comment>
<dbReference type="EC" id="1.3.99.-" evidence="14"/>
<feature type="transmembrane region" description="Helical" evidence="14">
    <location>
        <begin position="12"/>
        <end position="33"/>
    </location>
</feature>
<comment type="subunit">
    <text evidence="14">Homodimer.</text>
</comment>
<evidence type="ECO:0000256" key="11">
    <source>
        <dbReference type="ARBA" id="ARBA00023004"/>
    </source>
</evidence>